<protein>
    <recommendedName>
        <fullName evidence="10">G-protein coupled receptors family 1 profile domain-containing protein</fullName>
    </recommendedName>
</protein>
<feature type="domain" description="G-protein coupled receptors family 1 profile" evidence="10">
    <location>
        <begin position="42"/>
        <end position="300"/>
    </location>
</feature>
<keyword evidence="3 9" id="KW-1133">Transmembrane helix</keyword>
<dbReference type="PROSITE" id="PS50262">
    <property type="entry name" value="G_PROTEIN_RECEP_F1_2"/>
    <property type="match status" value="1"/>
</dbReference>
<feature type="transmembrane region" description="Helical" evidence="9">
    <location>
        <begin position="29"/>
        <end position="50"/>
    </location>
</feature>
<comment type="subcellular location">
    <subcellularLocation>
        <location evidence="1">Membrane</location>
        <topology evidence="1">Multi-pass membrane protein</topology>
    </subcellularLocation>
</comment>
<accession>A0ABQ9F1A5</accession>
<name>A0ABQ9F1A5_TEGGR</name>
<dbReference type="PRINTS" id="PR00237">
    <property type="entry name" value="GPCRRHODOPSN"/>
</dbReference>
<evidence type="ECO:0000313" key="11">
    <source>
        <dbReference type="EMBL" id="KAJ8311129.1"/>
    </source>
</evidence>
<dbReference type="SUPFAM" id="SSF81321">
    <property type="entry name" value="Family A G protein-coupled receptor-like"/>
    <property type="match status" value="1"/>
</dbReference>
<dbReference type="CDD" id="cd00637">
    <property type="entry name" value="7tm_classA_rhodopsin-like"/>
    <property type="match status" value="1"/>
</dbReference>
<keyword evidence="7 8" id="KW-0807">Transducer</keyword>
<feature type="transmembrane region" description="Helical" evidence="9">
    <location>
        <begin position="140"/>
        <end position="160"/>
    </location>
</feature>
<evidence type="ECO:0000256" key="6">
    <source>
        <dbReference type="ARBA" id="ARBA00023170"/>
    </source>
</evidence>
<feature type="transmembrane region" description="Helical" evidence="9">
    <location>
        <begin position="62"/>
        <end position="82"/>
    </location>
</feature>
<evidence type="ECO:0000256" key="7">
    <source>
        <dbReference type="ARBA" id="ARBA00023224"/>
    </source>
</evidence>
<feature type="transmembrane region" description="Helical" evidence="9">
    <location>
        <begin position="102"/>
        <end position="120"/>
    </location>
</feature>
<evidence type="ECO:0000256" key="2">
    <source>
        <dbReference type="ARBA" id="ARBA00022692"/>
    </source>
</evidence>
<reference evidence="11 12" key="1">
    <citation type="submission" date="2022-12" db="EMBL/GenBank/DDBJ databases">
        <title>Chromosome-level genome of Tegillarca granosa.</title>
        <authorList>
            <person name="Kim J."/>
        </authorList>
    </citation>
    <scope>NUCLEOTIDE SEQUENCE [LARGE SCALE GENOMIC DNA]</scope>
    <source>
        <strain evidence="11">Teg-2019</strain>
        <tissue evidence="11">Adductor muscle</tissue>
    </source>
</reference>
<evidence type="ECO:0000256" key="5">
    <source>
        <dbReference type="ARBA" id="ARBA00023136"/>
    </source>
</evidence>
<gene>
    <name evidence="11" type="ORF">KUTeg_011315</name>
</gene>
<dbReference type="InterPro" id="IPR017452">
    <property type="entry name" value="GPCR_Rhodpsn_7TM"/>
</dbReference>
<evidence type="ECO:0000256" key="4">
    <source>
        <dbReference type="ARBA" id="ARBA00023040"/>
    </source>
</evidence>
<feature type="transmembrane region" description="Helical" evidence="9">
    <location>
        <begin position="284"/>
        <end position="303"/>
    </location>
</feature>
<dbReference type="EMBL" id="JARBDR010000563">
    <property type="protein sequence ID" value="KAJ8311129.1"/>
    <property type="molecule type" value="Genomic_DNA"/>
</dbReference>
<evidence type="ECO:0000256" key="1">
    <source>
        <dbReference type="ARBA" id="ARBA00004141"/>
    </source>
</evidence>
<sequence length="366" mass="41681">MNELNVSSQRFPTLQELNDIEARKRLPTTIYLCTLMVIGILGNIIVLCVFATRYSHNNYRTFTLFLASIDLTACLVYFPAEIVDQTYPYMFFSEGACKGCRFIGRLTILGSALVLIVIAIERHRKVCHPFQTQISHSMAIIMCVFALLLSLCFSWPVILIEGQKVKSFPGNITGYDCGTADSMRGTEYPFIYTIFMFVIFSITFVVIIVLYTLLIQRIKMHSNSMRTKSLDHSKKRRSVTRIMLFISVGYILSFLPHFILEIISTAKKGQVAPPTQIVLATLPLVNRSFLITTVINPFILLIADTSFRKHSISVIVNLLKPFQCLACCNKFLNNKIDTDESLEMGQRRTYCESESKKDDNLRQPEN</sequence>
<evidence type="ECO:0000259" key="10">
    <source>
        <dbReference type="PROSITE" id="PS50262"/>
    </source>
</evidence>
<comment type="similarity">
    <text evidence="8">Belongs to the G-protein coupled receptor 1 family.</text>
</comment>
<comment type="caution">
    <text evidence="11">The sequence shown here is derived from an EMBL/GenBank/DDBJ whole genome shotgun (WGS) entry which is preliminary data.</text>
</comment>
<dbReference type="Pfam" id="PF00001">
    <property type="entry name" value="7tm_1"/>
    <property type="match status" value="1"/>
</dbReference>
<keyword evidence="4 8" id="KW-0297">G-protein coupled receptor</keyword>
<dbReference type="PANTHER" id="PTHR45695:SF9">
    <property type="entry name" value="LEUCOKININ RECEPTOR"/>
    <property type="match status" value="1"/>
</dbReference>
<organism evidence="11 12">
    <name type="scientific">Tegillarca granosa</name>
    <name type="common">Malaysian cockle</name>
    <name type="synonym">Anadara granosa</name>
    <dbReference type="NCBI Taxonomy" id="220873"/>
    <lineage>
        <taxon>Eukaryota</taxon>
        <taxon>Metazoa</taxon>
        <taxon>Spiralia</taxon>
        <taxon>Lophotrochozoa</taxon>
        <taxon>Mollusca</taxon>
        <taxon>Bivalvia</taxon>
        <taxon>Autobranchia</taxon>
        <taxon>Pteriomorphia</taxon>
        <taxon>Arcoida</taxon>
        <taxon>Arcoidea</taxon>
        <taxon>Arcidae</taxon>
        <taxon>Tegillarca</taxon>
    </lineage>
</organism>
<keyword evidence="6 8" id="KW-0675">Receptor</keyword>
<dbReference type="InterPro" id="IPR000276">
    <property type="entry name" value="GPCR_Rhodpsn"/>
</dbReference>
<dbReference type="Proteomes" id="UP001217089">
    <property type="component" value="Unassembled WGS sequence"/>
</dbReference>
<keyword evidence="12" id="KW-1185">Reference proteome</keyword>
<feature type="transmembrane region" description="Helical" evidence="9">
    <location>
        <begin position="242"/>
        <end position="264"/>
    </location>
</feature>
<dbReference type="Gene3D" id="1.20.1070.10">
    <property type="entry name" value="Rhodopsin 7-helix transmembrane proteins"/>
    <property type="match status" value="1"/>
</dbReference>
<dbReference type="PANTHER" id="PTHR45695">
    <property type="entry name" value="LEUCOKININ RECEPTOR-RELATED"/>
    <property type="match status" value="1"/>
</dbReference>
<dbReference type="PROSITE" id="PS00237">
    <property type="entry name" value="G_PROTEIN_RECEP_F1_1"/>
    <property type="match status" value="1"/>
</dbReference>
<evidence type="ECO:0000256" key="3">
    <source>
        <dbReference type="ARBA" id="ARBA00022989"/>
    </source>
</evidence>
<evidence type="ECO:0000313" key="12">
    <source>
        <dbReference type="Proteomes" id="UP001217089"/>
    </source>
</evidence>
<evidence type="ECO:0000256" key="8">
    <source>
        <dbReference type="RuleBase" id="RU000688"/>
    </source>
</evidence>
<keyword evidence="5 9" id="KW-0472">Membrane</keyword>
<evidence type="ECO:0000256" key="9">
    <source>
        <dbReference type="SAM" id="Phobius"/>
    </source>
</evidence>
<feature type="transmembrane region" description="Helical" evidence="9">
    <location>
        <begin position="190"/>
        <end position="215"/>
    </location>
</feature>
<keyword evidence="2 8" id="KW-0812">Transmembrane</keyword>
<proteinExistence type="inferred from homology"/>